<reference evidence="10" key="2">
    <citation type="submission" date="2015-07" db="EMBL/GenBank/DDBJ databases">
        <authorList>
            <person name="Noorani M."/>
        </authorList>
    </citation>
    <scope>NUCLEOTIDE SEQUENCE [LARGE SCALE GENOMIC DNA]</scope>
    <source>
        <strain evidence="10">ATCC 27428</strain>
    </source>
</reference>
<feature type="domain" description="Acyl-CoA dehydrogenase/oxidase C-terminal" evidence="6">
    <location>
        <begin position="225"/>
        <end position="364"/>
    </location>
</feature>
<evidence type="ECO:0000256" key="3">
    <source>
        <dbReference type="ARBA" id="ARBA00022630"/>
    </source>
</evidence>
<dbReference type="InterPro" id="IPR009100">
    <property type="entry name" value="AcylCoA_DH/oxidase_NM_dom_sf"/>
</dbReference>
<dbReference type="Gene3D" id="2.40.110.10">
    <property type="entry name" value="Butyryl-CoA Dehydrogenase, subunit A, domain 2"/>
    <property type="match status" value="1"/>
</dbReference>
<dbReference type="GO" id="GO:0003995">
    <property type="term" value="F:acyl-CoA dehydrogenase activity"/>
    <property type="evidence" value="ECO:0007669"/>
    <property type="project" value="TreeGrafter"/>
</dbReference>
<dbReference type="PANTHER" id="PTHR43884:SF12">
    <property type="entry name" value="ISOVALERYL-COA DEHYDROGENASE, MITOCHONDRIAL-RELATED"/>
    <property type="match status" value="1"/>
</dbReference>
<sequence>MRTPSGPDDIGRSGPAQVRAFARTEIGPYLAEHGEADYPRPLVRRLAQLGALGATVPVEYGGSGWARADVAGIGYELGRGWQPLAGLVGTHLKLCRQVRRHGTPEQRRTWLAPMARGETVFARAYHEQGVGHPSRLRSSATRHGGTGVLHGRKSWVTNARDADRILAVARSPHAVLGVFVDPARPGVVIGPELPRPGMLGVSLAEIAFTGYEFDPDEEVLGGWGHDLTESLLAHDVTSYVSRALGSADAVHEQALRFVRDSLDQRPAGVRGAVLLRVGELATRVAVMRSVRQSLLGPEPPVTPDEAKVFCTAHLQEAVREAALLCGGAGYAAPETTLGRHYRDALALLIVGAPNDALLQRIGERELGVEPGVTVKPDA</sequence>
<accession>A0A2N8P391</accession>
<dbReference type="InterPro" id="IPR037069">
    <property type="entry name" value="AcylCoA_DH/ox_N_sf"/>
</dbReference>
<dbReference type="InterPro" id="IPR006091">
    <property type="entry name" value="Acyl-CoA_Oxase/DH_mid-dom"/>
</dbReference>
<evidence type="ECO:0000259" key="8">
    <source>
        <dbReference type="Pfam" id="PF02771"/>
    </source>
</evidence>
<keyword evidence="3 5" id="KW-0285">Flavoprotein</keyword>
<dbReference type="Pfam" id="PF02771">
    <property type="entry name" value="Acyl-CoA_dh_N"/>
    <property type="match status" value="1"/>
</dbReference>
<dbReference type="SUPFAM" id="SSF47203">
    <property type="entry name" value="Acyl-CoA dehydrogenase C-terminal domain-like"/>
    <property type="match status" value="1"/>
</dbReference>
<comment type="cofactor">
    <cofactor evidence="1 5">
        <name>FAD</name>
        <dbReference type="ChEBI" id="CHEBI:57692"/>
    </cofactor>
</comment>
<comment type="similarity">
    <text evidence="2 5">Belongs to the acyl-CoA dehydrogenase family.</text>
</comment>
<dbReference type="EMBL" id="LGUI01000001">
    <property type="protein sequence ID" value="PNE35510.1"/>
    <property type="molecule type" value="Genomic_DNA"/>
</dbReference>
<evidence type="ECO:0000313" key="12">
    <source>
        <dbReference type="Proteomes" id="UP000528608"/>
    </source>
</evidence>
<evidence type="ECO:0000256" key="5">
    <source>
        <dbReference type="RuleBase" id="RU362125"/>
    </source>
</evidence>
<keyword evidence="5" id="KW-0560">Oxidoreductase</keyword>
<evidence type="ECO:0000313" key="11">
    <source>
        <dbReference type="Proteomes" id="UP000235945"/>
    </source>
</evidence>
<protein>
    <submittedName>
        <fullName evidence="9">Alkylation response protein AidB-like acyl-CoA dehydrogenase</fullName>
    </submittedName>
</protein>
<dbReference type="EMBL" id="JACHJF010000002">
    <property type="protein sequence ID" value="MBB5117716.1"/>
    <property type="molecule type" value="Genomic_DNA"/>
</dbReference>
<dbReference type="AlphaFoldDB" id="A0A2N8P391"/>
<evidence type="ECO:0000256" key="4">
    <source>
        <dbReference type="ARBA" id="ARBA00022827"/>
    </source>
</evidence>
<dbReference type="GO" id="GO:0050660">
    <property type="term" value="F:flavin adenine dinucleotide binding"/>
    <property type="evidence" value="ECO:0007669"/>
    <property type="project" value="InterPro"/>
</dbReference>
<dbReference type="Gene3D" id="1.10.540.10">
    <property type="entry name" value="Acyl-CoA dehydrogenase/oxidase, N-terminal domain"/>
    <property type="match status" value="1"/>
</dbReference>
<evidence type="ECO:0000256" key="1">
    <source>
        <dbReference type="ARBA" id="ARBA00001974"/>
    </source>
</evidence>
<dbReference type="SUPFAM" id="SSF56645">
    <property type="entry name" value="Acyl-CoA dehydrogenase NM domain-like"/>
    <property type="match status" value="1"/>
</dbReference>
<dbReference type="Proteomes" id="UP000528608">
    <property type="component" value="Unassembled WGS sequence"/>
</dbReference>
<dbReference type="Gene3D" id="1.20.140.10">
    <property type="entry name" value="Butyryl-CoA Dehydrogenase, subunit A, domain 3"/>
    <property type="match status" value="1"/>
</dbReference>
<evidence type="ECO:0000259" key="7">
    <source>
        <dbReference type="Pfam" id="PF02770"/>
    </source>
</evidence>
<evidence type="ECO:0000256" key="2">
    <source>
        <dbReference type="ARBA" id="ARBA00009347"/>
    </source>
</evidence>
<dbReference type="InterPro" id="IPR046373">
    <property type="entry name" value="Acyl-CoA_Oxase/DH_mid-dom_sf"/>
</dbReference>
<dbReference type="InterPro" id="IPR036250">
    <property type="entry name" value="AcylCo_DH-like_C"/>
</dbReference>
<dbReference type="InterPro" id="IPR009075">
    <property type="entry name" value="AcylCo_DH/oxidase_C"/>
</dbReference>
<dbReference type="InterPro" id="IPR013786">
    <property type="entry name" value="AcylCoA_DH/ox_N"/>
</dbReference>
<comment type="caution">
    <text evidence="10">The sequence shown here is derived from an EMBL/GenBank/DDBJ whole genome shotgun (WGS) entry which is preliminary data.</text>
</comment>
<dbReference type="RefSeq" id="WP_170127573.1">
    <property type="nucleotide sequence ID" value="NZ_JACHJF010000002.1"/>
</dbReference>
<keyword evidence="4 5" id="KW-0274">FAD</keyword>
<gene>
    <name evidence="10" type="ORF">AF335_04145</name>
    <name evidence="9" type="ORF">FHS36_001122</name>
</gene>
<feature type="domain" description="Acyl-CoA dehydrogenase/oxidase N-terminal" evidence="8">
    <location>
        <begin position="17"/>
        <end position="118"/>
    </location>
</feature>
<dbReference type="Proteomes" id="UP000235945">
    <property type="component" value="Unassembled WGS sequence"/>
</dbReference>
<dbReference type="Pfam" id="PF00441">
    <property type="entry name" value="Acyl-CoA_dh_1"/>
    <property type="match status" value="1"/>
</dbReference>
<name>A0A2N8P391_STREU</name>
<proteinExistence type="inferred from homology"/>
<dbReference type="PANTHER" id="PTHR43884">
    <property type="entry name" value="ACYL-COA DEHYDROGENASE"/>
    <property type="match status" value="1"/>
</dbReference>
<reference evidence="11" key="1">
    <citation type="submission" date="2015-07" db="EMBL/GenBank/DDBJ databases">
        <authorList>
            <person name="Graham D.E."/>
            <person name="Giannone R.J."/>
            <person name="Gulvik C.A."/>
            <person name="Hettich R.L."/>
            <person name="Klingeman D.M."/>
            <person name="Mahan K.M."/>
            <person name="Parry R.J."/>
            <person name="Spain J.C."/>
        </authorList>
    </citation>
    <scope>NUCLEOTIDE SEQUENCE [LARGE SCALE GENOMIC DNA]</scope>
    <source>
        <strain evidence="11">ATCC 27428</strain>
    </source>
</reference>
<evidence type="ECO:0000313" key="10">
    <source>
        <dbReference type="EMBL" id="PNE35510.1"/>
    </source>
</evidence>
<evidence type="ECO:0000313" key="9">
    <source>
        <dbReference type="EMBL" id="MBB5117716.1"/>
    </source>
</evidence>
<evidence type="ECO:0000259" key="6">
    <source>
        <dbReference type="Pfam" id="PF00441"/>
    </source>
</evidence>
<reference evidence="9 12" key="3">
    <citation type="submission" date="2020-08" db="EMBL/GenBank/DDBJ databases">
        <title>Genomic Encyclopedia of Type Strains, Phase III (KMG-III): the genomes of soil and plant-associated and newly described type strains.</title>
        <authorList>
            <person name="Whitman W."/>
        </authorList>
    </citation>
    <scope>NUCLEOTIDE SEQUENCE [LARGE SCALE GENOMIC DNA]</scope>
    <source>
        <strain evidence="9 12">CECT 3259</strain>
    </source>
</reference>
<keyword evidence="11" id="KW-1185">Reference proteome</keyword>
<organism evidence="10 11">
    <name type="scientific">Streptomyces eurocidicus</name>
    <name type="common">Streptoverticillium eurocidicus</name>
    <dbReference type="NCBI Taxonomy" id="66423"/>
    <lineage>
        <taxon>Bacteria</taxon>
        <taxon>Bacillati</taxon>
        <taxon>Actinomycetota</taxon>
        <taxon>Actinomycetes</taxon>
        <taxon>Kitasatosporales</taxon>
        <taxon>Streptomycetaceae</taxon>
        <taxon>Streptomyces</taxon>
    </lineage>
</organism>
<feature type="domain" description="Acyl-CoA oxidase/dehydrogenase middle" evidence="7">
    <location>
        <begin position="128"/>
        <end position="209"/>
    </location>
</feature>
<dbReference type="Pfam" id="PF02770">
    <property type="entry name" value="Acyl-CoA_dh_M"/>
    <property type="match status" value="1"/>
</dbReference>